<dbReference type="EMBL" id="KB201847">
    <property type="protein sequence ID" value="ESO94124.1"/>
    <property type="molecule type" value="Genomic_DNA"/>
</dbReference>
<keyword evidence="2" id="KW-1185">Reference proteome</keyword>
<dbReference type="KEGG" id="lgi:LOTGIDRAFT_161319"/>
<sequence length="151" mass="16547">MMNFIPPFSSFSLPSGFQGLPSQANCPGGVSAKRTPFAIQDLLSLGKKEGDDKTDNGVSDRVNIPISAYFSPFLSPAFGRDRESKDTENVPNFFQAWRSPGNLSSAVSPESMFGTRATADNLVFSRNFSKNEMIMSLITVKNYMKDKLNSS</sequence>
<accession>V4BYB9</accession>
<dbReference type="GeneID" id="20238668"/>
<gene>
    <name evidence="1" type="ORF">LOTGIDRAFT_161319</name>
</gene>
<name>V4BYB9_LOTGI</name>
<dbReference type="CTD" id="20238668"/>
<dbReference type="AlphaFoldDB" id="V4BYB9"/>
<evidence type="ECO:0000313" key="1">
    <source>
        <dbReference type="EMBL" id="ESO94124.1"/>
    </source>
</evidence>
<evidence type="ECO:0000313" key="2">
    <source>
        <dbReference type="Proteomes" id="UP000030746"/>
    </source>
</evidence>
<dbReference type="RefSeq" id="XP_009054975.1">
    <property type="nucleotide sequence ID" value="XM_009056727.1"/>
</dbReference>
<reference evidence="1 2" key="1">
    <citation type="journal article" date="2013" name="Nature">
        <title>Insights into bilaterian evolution from three spiralian genomes.</title>
        <authorList>
            <person name="Simakov O."/>
            <person name="Marletaz F."/>
            <person name="Cho S.J."/>
            <person name="Edsinger-Gonzales E."/>
            <person name="Havlak P."/>
            <person name="Hellsten U."/>
            <person name="Kuo D.H."/>
            <person name="Larsson T."/>
            <person name="Lv J."/>
            <person name="Arendt D."/>
            <person name="Savage R."/>
            <person name="Osoegawa K."/>
            <person name="de Jong P."/>
            <person name="Grimwood J."/>
            <person name="Chapman J.A."/>
            <person name="Shapiro H."/>
            <person name="Aerts A."/>
            <person name="Otillar R.P."/>
            <person name="Terry A.Y."/>
            <person name="Boore J.L."/>
            <person name="Grigoriev I.V."/>
            <person name="Lindberg D.R."/>
            <person name="Seaver E.C."/>
            <person name="Weisblat D.A."/>
            <person name="Putnam N.H."/>
            <person name="Rokhsar D.S."/>
        </authorList>
    </citation>
    <scope>NUCLEOTIDE SEQUENCE [LARGE SCALE GENOMIC DNA]</scope>
</reference>
<dbReference type="Proteomes" id="UP000030746">
    <property type="component" value="Unassembled WGS sequence"/>
</dbReference>
<organism evidence="1 2">
    <name type="scientific">Lottia gigantea</name>
    <name type="common">Giant owl limpet</name>
    <dbReference type="NCBI Taxonomy" id="225164"/>
    <lineage>
        <taxon>Eukaryota</taxon>
        <taxon>Metazoa</taxon>
        <taxon>Spiralia</taxon>
        <taxon>Lophotrochozoa</taxon>
        <taxon>Mollusca</taxon>
        <taxon>Gastropoda</taxon>
        <taxon>Patellogastropoda</taxon>
        <taxon>Lottioidea</taxon>
        <taxon>Lottiidae</taxon>
        <taxon>Lottia</taxon>
    </lineage>
</organism>
<dbReference type="HOGENOM" id="CLU_1733569_0_0_1"/>
<protein>
    <submittedName>
        <fullName evidence="1">Uncharacterized protein</fullName>
    </submittedName>
</protein>
<proteinExistence type="predicted"/>